<keyword evidence="4" id="KW-1003">Cell membrane</keyword>
<dbReference type="EMBL" id="FOHU01000034">
    <property type="protein sequence ID" value="SET79206.1"/>
    <property type="molecule type" value="Genomic_DNA"/>
</dbReference>
<dbReference type="GO" id="GO:0005886">
    <property type="term" value="C:plasma membrane"/>
    <property type="evidence" value="ECO:0007669"/>
    <property type="project" value="UniProtKB-SubCell"/>
</dbReference>
<proteinExistence type="inferred from homology"/>
<evidence type="ECO:0000313" key="11">
    <source>
        <dbReference type="Proteomes" id="UP000199568"/>
    </source>
</evidence>
<keyword evidence="6 8" id="KW-1133">Transmembrane helix</keyword>
<feature type="transmembrane region" description="Helical" evidence="8">
    <location>
        <begin position="273"/>
        <end position="296"/>
    </location>
</feature>
<dbReference type="AlphaFoldDB" id="A0A1I0H6F5"/>
<feature type="transmembrane region" description="Helical" evidence="8">
    <location>
        <begin position="308"/>
        <end position="327"/>
    </location>
</feature>
<name>A0A1I0H6F5_9FIRM</name>
<dbReference type="InterPro" id="IPR047817">
    <property type="entry name" value="ABC2_TM_bact-type"/>
</dbReference>
<evidence type="ECO:0000259" key="9">
    <source>
        <dbReference type="PROSITE" id="PS51012"/>
    </source>
</evidence>
<evidence type="ECO:0000256" key="8">
    <source>
        <dbReference type="SAM" id="Phobius"/>
    </source>
</evidence>
<evidence type="ECO:0000256" key="7">
    <source>
        <dbReference type="ARBA" id="ARBA00023136"/>
    </source>
</evidence>
<dbReference type="PROSITE" id="PS51012">
    <property type="entry name" value="ABC_TM2"/>
    <property type="match status" value="1"/>
</dbReference>
<evidence type="ECO:0000256" key="3">
    <source>
        <dbReference type="ARBA" id="ARBA00022448"/>
    </source>
</evidence>
<evidence type="ECO:0000313" key="10">
    <source>
        <dbReference type="EMBL" id="SET79206.1"/>
    </source>
</evidence>
<comment type="subcellular location">
    <subcellularLocation>
        <location evidence="1">Cell membrane</location>
        <topology evidence="1">Multi-pass membrane protein</topology>
    </subcellularLocation>
</comment>
<evidence type="ECO:0000256" key="4">
    <source>
        <dbReference type="ARBA" id="ARBA00022475"/>
    </source>
</evidence>
<keyword evidence="5 8" id="KW-0812">Transmembrane</keyword>
<keyword evidence="7 8" id="KW-0472">Membrane</keyword>
<dbReference type="RefSeq" id="WP_090446912.1">
    <property type="nucleotide sequence ID" value="NZ_FOHU01000034.1"/>
</dbReference>
<dbReference type="Pfam" id="PF12698">
    <property type="entry name" value="ABC2_membrane_3"/>
    <property type="match status" value="1"/>
</dbReference>
<accession>A0A1I0H6F5</accession>
<dbReference type="PANTHER" id="PTHR30294:SF45">
    <property type="entry name" value="LINEARMYCIN RESISTANCE PERMEASE PROTEIN LNRN"/>
    <property type="match status" value="1"/>
</dbReference>
<feature type="domain" description="ABC transmembrane type-2" evidence="9">
    <location>
        <begin position="161"/>
        <end position="389"/>
    </location>
</feature>
<gene>
    <name evidence="10" type="ORF">SAMN05660297_03518</name>
</gene>
<dbReference type="Gene3D" id="3.40.1710.10">
    <property type="entry name" value="abc type-2 transporter like domain"/>
    <property type="match status" value="1"/>
</dbReference>
<evidence type="ECO:0000256" key="1">
    <source>
        <dbReference type="ARBA" id="ARBA00004651"/>
    </source>
</evidence>
<feature type="transmembrane region" description="Helical" evidence="8">
    <location>
        <begin position="198"/>
        <end position="219"/>
    </location>
</feature>
<dbReference type="STRING" id="426128.SAMN05660297_03518"/>
<organism evidence="10 11">
    <name type="scientific">Natronincola peptidivorans</name>
    <dbReference type="NCBI Taxonomy" id="426128"/>
    <lineage>
        <taxon>Bacteria</taxon>
        <taxon>Bacillati</taxon>
        <taxon>Bacillota</taxon>
        <taxon>Clostridia</taxon>
        <taxon>Peptostreptococcales</taxon>
        <taxon>Natronincolaceae</taxon>
        <taxon>Natronincola</taxon>
    </lineage>
</organism>
<comment type="similarity">
    <text evidence="2">Belongs to the ABC-2 integral membrane protein family.</text>
</comment>
<dbReference type="InterPro" id="IPR051449">
    <property type="entry name" value="ABC-2_transporter_component"/>
</dbReference>
<keyword evidence="11" id="KW-1185">Reference proteome</keyword>
<keyword evidence="3" id="KW-0813">Transport</keyword>
<feature type="transmembrane region" description="Helical" evidence="8">
    <location>
        <begin position="240"/>
        <end position="267"/>
    </location>
</feature>
<dbReference type="InterPro" id="IPR013525">
    <property type="entry name" value="ABC2_TM"/>
</dbReference>
<dbReference type="Proteomes" id="UP000199568">
    <property type="component" value="Unassembled WGS sequence"/>
</dbReference>
<reference evidence="10 11" key="1">
    <citation type="submission" date="2016-10" db="EMBL/GenBank/DDBJ databases">
        <authorList>
            <person name="de Groot N.N."/>
        </authorList>
    </citation>
    <scope>NUCLEOTIDE SEQUENCE [LARGE SCALE GENOMIC DNA]</scope>
    <source>
        <strain evidence="10 11">DSM 18979</strain>
    </source>
</reference>
<dbReference type="PANTHER" id="PTHR30294">
    <property type="entry name" value="MEMBRANE COMPONENT OF ABC TRANSPORTER YHHJ-RELATED"/>
    <property type="match status" value="1"/>
</dbReference>
<feature type="transmembrane region" description="Helical" evidence="8">
    <location>
        <begin position="364"/>
        <end position="383"/>
    </location>
</feature>
<evidence type="ECO:0000256" key="6">
    <source>
        <dbReference type="ARBA" id="ARBA00022989"/>
    </source>
</evidence>
<evidence type="ECO:0000256" key="5">
    <source>
        <dbReference type="ARBA" id="ARBA00022692"/>
    </source>
</evidence>
<sequence>MLTIMKLKILKLKDDYKILLLMSTLSLLLIYFMGVKGTGGAMPIAIIDDSDNMYSRQFIEMLGKSSLVEIEITSIEKGIREVQEDKYQMALIIPKEFGYESFKDTAYTLEFFTQREDIDLMLLQNHIGETANRILQNRNTSEIIVEHLEQYSSRSKEVLQEEVYTKTVTHWSYRKPIHILQSFINVGERGGYDNLKQVTIGFTLFFSMFSIVFLVGDILQEKEDKTWNRLLTAPISKTTLLGGNLFTAFFIGTAQVIMLVVLSGYLFNIDWGGNLLGVFIIIGAFVFCMTALAMVLASIAKTKEQLQIASPIVLVSTSMLGGAFWPIEIIESKLLLTLAQFTPQKWAIEPISQMVMYGYDIQVIIKPTIVLLAMGLAWFTLGLKMLKFEN</sequence>
<dbReference type="OrthoDB" id="266913at2"/>
<evidence type="ECO:0000256" key="2">
    <source>
        <dbReference type="ARBA" id="ARBA00007783"/>
    </source>
</evidence>
<dbReference type="GO" id="GO:0140359">
    <property type="term" value="F:ABC-type transporter activity"/>
    <property type="evidence" value="ECO:0007669"/>
    <property type="project" value="InterPro"/>
</dbReference>
<protein>
    <submittedName>
        <fullName evidence="10">ABC-2 family transporter protein</fullName>
    </submittedName>
</protein>